<sequence>MILFFVVLHKKQNWPYYDFKLNCATFTLLEYKVKFFYLG</sequence>
<protein>
    <submittedName>
        <fullName evidence="1">Uncharacterized protein</fullName>
    </submittedName>
</protein>
<gene>
    <name evidence="1" type="ordered locus">YPK_3063</name>
</gene>
<dbReference type="AlphaFoldDB" id="A0A0H3B5C2"/>
<proteinExistence type="predicted"/>
<organism evidence="1">
    <name type="scientific">Yersinia pseudotuberculosis serotype O:3 (strain YPIII)</name>
    <dbReference type="NCBI Taxonomy" id="502800"/>
    <lineage>
        <taxon>Bacteria</taxon>
        <taxon>Pseudomonadati</taxon>
        <taxon>Pseudomonadota</taxon>
        <taxon>Gammaproteobacteria</taxon>
        <taxon>Enterobacterales</taxon>
        <taxon>Yersiniaceae</taxon>
        <taxon>Yersinia</taxon>
    </lineage>
</organism>
<evidence type="ECO:0000313" key="1">
    <source>
        <dbReference type="EMBL" id="ACA69336.1"/>
    </source>
</evidence>
<dbReference type="KEGG" id="ypy:YPK_3063"/>
<accession>A0A0H3B5C2</accession>
<reference evidence="1" key="1">
    <citation type="submission" date="2008-02" db="EMBL/GenBank/DDBJ databases">
        <title>Complete sequence of Yersinia pseudotuberculosis YPIII.</title>
        <authorList>
            <consortium name="US DOE Joint Genome Institute"/>
            <person name="Challacombe J.F."/>
            <person name="Bruce D."/>
            <person name="Detter J.C."/>
            <person name="Green L."/>
            <person name="Land M."/>
            <person name="Munk C."/>
            <person name="Lindler L.E."/>
            <person name="Nikolich M.P."/>
            <person name="Brettin T."/>
        </authorList>
    </citation>
    <scope>NUCLEOTIDE SEQUENCE</scope>
    <source>
        <strain evidence="1">YPIII</strain>
    </source>
</reference>
<dbReference type="EMBL" id="CP000950">
    <property type="protein sequence ID" value="ACA69336.1"/>
    <property type="molecule type" value="Genomic_DNA"/>
</dbReference>
<name>A0A0H3B5C2_YERPY</name>